<organism evidence="6 7">
    <name type="scientific">Candidatus Blautia pullicola</name>
    <dbReference type="NCBI Taxonomy" id="2838498"/>
    <lineage>
        <taxon>Bacteria</taxon>
        <taxon>Bacillati</taxon>
        <taxon>Bacillota</taxon>
        <taxon>Clostridia</taxon>
        <taxon>Lachnospirales</taxon>
        <taxon>Lachnospiraceae</taxon>
        <taxon>Blautia</taxon>
    </lineage>
</organism>
<dbReference type="PANTHER" id="PTHR30385">
    <property type="entry name" value="SIGMA FACTOR F FLAGELLAR"/>
    <property type="match status" value="1"/>
</dbReference>
<name>A0A9D2JTB0_9FIRM</name>
<dbReference type="InterPro" id="IPR007630">
    <property type="entry name" value="RNA_pol_sigma70_r4"/>
</dbReference>
<evidence type="ECO:0000313" key="7">
    <source>
        <dbReference type="Proteomes" id="UP000824056"/>
    </source>
</evidence>
<dbReference type="InterPro" id="IPR014284">
    <property type="entry name" value="RNA_pol_sigma-70_dom"/>
</dbReference>
<keyword evidence="4" id="KW-0804">Transcription</keyword>
<evidence type="ECO:0000313" key="6">
    <source>
        <dbReference type="EMBL" id="HIZ65797.1"/>
    </source>
</evidence>
<dbReference type="InterPro" id="IPR013324">
    <property type="entry name" value="RNA_pol_sigma_r3/r4-like"/>
</dbReference>
<dbReference type="Gene3D" id="1.20.140.160">
    <property type="match status" value="1"/>
</dbReference>
<gene>
    <name evidence="6" type="ORF">H9809_07860</name>
</gene>
<sequence>MRGKRPKERRCYVLRTSDGIVVEVTREVYLEWYQSRRRERYQTERNRKYSVTSLEVMQENGNILKSDSVDLEARILQKLCMEKLWAAIDELQGADAYLLYLLFFEERTVKEVAQLYGLSRKTISNRRKRILAELKEKLKEMGITEQYF</sequence>
<evidence type="ECO:0000256" key="2">
    <source>
        <dbReference type="ARBA" id="ARBA00023082"/>
    </source>
</evidence>
<dbReference type="NCBIfam" id="TIGR02937">
    <property type="entry name" value="sigma70-ECF"/>
    <property type="match status" value="1"/>
</dbReference>
<keyword evidence="3" id="KW-0238">DNA-binding</keyword>
<feature type="domain" description="RNA polymerase sigma-70 region 4" evidence="5">
    <location>
        <begin position="87"/>
        <end position="136"/>
    </location>
</feature>
<reference evidence="6" key="1">
    <citation type="journal article" date="2021" name="PeerJ">
        <title>Extensive microbial diversity within the chicken gut microbiome revealed by metagenomics and culture.</title>
        <authorList>
            <person name="Gilroy R."/>
            <person name="Ravi A."/>
            <person name="Getino M."/>
            <person name="Pursley I."/>
            <person name="Horton D.L."/>
            <person name="Alikhan N.F."/>
            <person name="Baker D."/>
            <person name="Gharbi K."/>
            <person name="Hall N."/>
            <person name="Watson M."/>
            <person name="Adriaenssens E.M."/>
            <person name="Foster-Nyarko E."/>
            <person name="Jarju S."/>
            <person name="Secka A."/>
            <person name="Antonio M."/>
            <person name="Oren A."/>
            <person name="Chaudhuri R.R."/>
            <person name="La Ragione R."/>
            <person name="Hildebrand F."/>
            <person name="Pallen M.J."/>
        </authorList>
    </citation>
    <scope>NUCLEOTIDE SEQUENCE</scope>
    <source>
        <strain evidence="6">1068</strain>
    </source>
</reference>
<reference evidence="6" key="2">
    <citation type="submission" date="2021-04" db="EMBL/GenBank/DDBJ databases">
        <authorList>
            <person name="Gilroy R."/>
        </authorList>
    </citation>
    <scope>NUCLEOTIDE SEQUENCE</scope>
    <source>
        <strain evidence="6">1068</strain>
    </source>
</reference>
<keyword evidence="2" id="KW-0731">Sigma factor</keyword>
<dbReference type="SUPFAM" id="SSF88659">
    <property type="entry name" value="Sigma3 and sigma4 domains of RNA polymerase sigma factors"/>
    <property type="match status" value="1"/>
</dbReference>
<dbReference type="EMBL" id="DXBG01000177">
    <property type="protein sequence ID" value="HIZ65797.1"/>
    <property type="molecule type" value="Genomic_DNA"/>
</dbReference>
<evidence type="ECO:0000259" key="5">
    <source>
        <dbReference type="Pfam" id="PF04545"/>
    </source>
</evidence>
<keyword evidence="1" id="KW-0805">Transcription regulation</keyword>
<dbReference type="Proteomes" id="UP000824056">
    <property type="component" value="Unassembled WGS sequence"/>
</dbReference>
<evidence type="ECO:0000256" key="4">
    <source>
        <dbReference type="ARBA" id="ARBA00023163"/>
    </source>
</evidence>
<proteinExistence type="predicted"/>
<dbReference type="GO" id="GO:0006352">
    <property type="term" value="P:DNA-templated transcription initiation"/>
    <property type="evidence" value="ECO:0007669"/>
    <property type="project" value="InterPro"/>
</dbReference>
<dbReference type="AlphaFoldDB" id="A0A9D2JTB0"/>
<dbReference type="GO" id="GO:0016987">
    <property type="term" value="F:sigma factor activity"/>
    <property type="evidence" value="ECO:0007669"/>
    <property type="project" value="UniProtKB-KW"/>
</dbReference>
<evidence type="ECO:0000256" key="1">
    <source>
        <dbReference type="ARBA" id="ARBA00023015"/>
    </source>
</evidence>
<dbReference type="GO" id="GO:0003677">
    <property type="term" value="F:DNA binding"/>
    <property type="evidence" value="ECO:0007669"/>
    <property type="project" value="UniProtKB-KW"/>
</dbReference>
<accession>A0A9D2JTB0</accession>
<protein>
    <submittedName>
        <fullName evidence="6">Sigma-70 family RNA polymerase sigma factor</fullName>
    </submittedName>
</protein>
<evidence type="ECO:0000256" key="3">
    <source>
        <dbReference type="ARBA" id="ARBA00023125"/>
    </source>
</evidence>
<dbReference type="Pfam" id="PF04545">
    <property type="entry name" value="Sigma70_r4"/>
    <property type="match status" value="1"/>
</dbReference>
<comment type="caution">
    <text evidence="6">The sequence shown here is derived from an EMBL/GenBank/DDBJ whole genome shotgun (WGS) entry which is preliminary data.</text>
</comment>